<feature type="region of interest" description="Disordered" evidence="1">
    <location>
        <begin position="1"/>
        <end position="21"/>
    </location>
</feature>
<evidence type="ECO:0000313" key="2">
    <source>
        <dbReference type="EMBL" id="PIK35426.1"/>
    </source>
</evidence>
<accession>A0A2G8JI50</accession>
<dbReference type="AlphaFoldDB" id="A0A2G8JI50"/>
<protein>
    <submittedName>
        <fullName evidence="2">Uncharacterized protein</fullName>
    </submittedName>
</protein>
<proteinExistence type="predicted"/>
<keyword evidence="3" id="KW-1185">Reference proteome</keyword>
<gene>
    <name evidence="2" type="ORF">BSL78_27749</name>
</gene>
<name>A0A2G8JI50_STIJA</name>
<feature type="compositionally biased region" description="Polar residues" evidence="1">
    <location>
        <begin position="1"/>
        <end position="13"/>
    </location>
</feature>
<dbReference type="Proteomes" id="UP000230750">
    <property type="component" value="Unassembled WGS sequence"/>
</dbReference>
<evidence type="ECO:0000313" key="3">
    <source>
        <dbReference type="Proteomes" id="UP000230750"/>
    </source>
</evidence>
<feature type="region of interest" description="Disordered" evidence="1">
    <location>
        <begin position="37"/>
        <end position="154"/>
    </location>
</feature>
<organism evidence="2 3">
    <name type="scientific">Stichopus japonicus</name>
    <name type="common">Sea cucumber</name>
    <dbReference type="NCBI Taxonomy" id="307972"/>
    <lineage>
        <taxon>Eukaryota</taxon>
        <taxon>Metazoa</taxon>
        <taxon>Echinodermata</taxon>
        <taxon>Eleutherozoa</taxon>
        <taxon>Echinozoa</taxon>
        <taxon>Holothuroidea</taxon>
        <taxon>Aspidochirotacea</taxon>
        <taxon>Aspidochirotida</taxon>
        <taxon>Stichopodidae</taxon>
        <taxon>Apostichopus</taxon>
    </lineage>
</organism>
<comment type="caution">
    <text evidence="2">The sequence shown here is derived from an EMBL/GenBank/DDBJ whole genome shotgun (WGS) entry which is preliminary data.</text>
</comment>
<feature type="compositionally biased region" description="Polar residues" evidence="1">
    <location>
        <begin position="37"/>
        <end position="58"/>
    </location>
</feature>
<reference evidence="2 3" key="1">
    <citation type="journal article" date="2017" name="PLoS Biol.">
        <title>The sea cucumber genome provides insights into morphological evolution and visceral regeneration.</title>
        <authorList>
            <person name="Zhang X."/>
            <person name="Sun L."/>
            <person name="Yuan J."/>
            <person name="Sun Y."/>
            <person name="Gao Y."/>
            <person name="Zhang L."/>
            <person name="Li S."/>
            <person name="Dai H."/>
            <person name="Hamel J.F."/>
            <person name="Liu C."/>
            <person name="Yu Y."/>
            <person name="Liu S."/>
            <person name="Lin W."/>
            <person name="Guo K."/>
            <person name="Jin S."/>
            <person name="Xu P."/>
            <person name="Storey K.B."/>
            <person name="Huan P."/>
            <person name="Zhang T."/>
            <person name="Zhou Y."/>
            <person name="Zhang J."/>
            <person name="Lin C."/>
            <person name="Li X."/>
            <person name="Xing L."/>
            <person name="Huo D."/>
            <person name="Sun M."/>
            <person name="Wang L."/>
            <person name="Mercier A."/>
            <person name="Li F."/>
            <person name="Yang H."/>
            <person name="Xiang J."/>
        </authorList>
    </citation>
    <scope>NUCLEOTIDE SEQUENCE [LARGE SCALE GENOMIC DNA]</scope>
    <source>
        <strain evidence="2">Shaxun</strain>
        <tissue evidence="2">Muscle</tissue>
    </source>
</reference>
<sequence length="293" mass="32601">MSSGNISTVQHQIPPQPRRARRTVWRRVLSTLNCCSSSRYEDSSLPTDEYTMSPQRSLQRSMRRRPSKRERQQTSSRKAGRRVKSKSSPPPHGFQCKLDGTDTVKTAPSHRSGNEQTRRIQVPLPSDQSESKLTERFSPSRNNQGNEGKCFPASSTNVLPSPIRLADNHSKDRNISLPQDTQPNGLGVGVCGVNKGIVTTAALELATQRKSLPSIWRKLPTEQKFQSLPIVSAIESRQSELKMLGALYKRKVQHKNEIGGEEMTRNVNVGMQDVPTRKGQLKVPAVEKNGGKG</sequence>
<dbReference type="EMBL" id="MRZV01001906">
    <property type="protein sequence ID" value="PIK35426.1"/>
    <property type="molecule type" value="Genomic_DNA"/>
</dbReference>
<feature type="compositionally biased region" description="Polar residues" evidence="1">
    <location>
        <begin position="137"/>
        <end position="146"/>
    </location>
</feature>
<evidence type="ECO:0000256" key="1">
    <source>
        <dbReference type="SAM" id="MobiDB-lite"/>
    </source>
</evidence>